<dbReference type="Gene3D" id="1.25.40.10">
    <property type="entry name" value="Tetratricopeptide repeat domain"/>
    <property type="match status" value="1"/>
</dbReference>
<dbReference type="InterPro" id="IPR027417">
    <property type="entry name" value="P-loop_NTPase"/>
</dbReference>
<dbReference type="Gene3D" id="3.40.50.300">
    <property type="entry name" value="P-loop containing nucleotide triphosphate hydrolases"/>
    <property type="match status" value="1"/>
</dbReference>
<accession>A0AAV9I0S8</accession>
<gene>
    <name evidence="1" type="ORF">QBC42DRAFT_261646</name>
</gene>
<comment type="caution">
    <text evidence="1">The sequence shown here is derived from an EMBL/GenBank/DDBJ whole genome shotgun (WGS) entry which is preliminary data.</text>
</comment>
<dbReference type="Proteomes" id="UP001321749">
    <property type="component" value="Unassembled WGS sequence"/>
</dbReference>
<sequence>MSIQLEDIDLPPVRPGRCIAYDVGNAKIIDTIGQSPRPTDFHGRSKFLEQIDRAFFPQQNEAKGPSRKRPKCILLSGAEDYGKTSLALTYGIRNRDRFDVVMRVDARSREALEDSYTSLRYDLGIETEFDGWGRRYNDSSGSVTKTWLSNPMMARAGCTRRRWDDHQHFDRDLDPDRRASWLLIFEGFSNLETLADFLPAGDHGCIIFTTATGDITTPSGFPEPLLTIDRSPSHGDERAGIVLELLAQITKLEDVICVGDLKESRMAALGGLVDDILSSPAVVAGIVGRSLVPVTMDLSTWEQHLSKPALALLQVLSFLRAPFIDETFLAGAEATLAIMPDYPGTQDLLAEACGELWCKGLVDYSVIDAPKTSDDICIEPLLRRVVCVASLVAGGAPAAVEATLSLISRSWPFVTFDSRYHAERLAKCKHLFHQVAHIKPHLDARHRNGTLKLPIEYAAITSEVAWYMFEVGEYTKCREFLSMCLAGVLDGIPERERREDQRINRIYSKALGHDAVCRIFTDQAGAVEELEEVISLIEYRLDKWNKVEDAIQLADAYNSMGMALMRGKVPREEAAISWWAKSFESFGEIAVPGDDATLAAKIRQEWPAMNLATVFTLRGNPDEAEAILLPVIEAKKEKLGENFNGYMASGRLLHTLASVRLAQGSTTESEELYLEAMGILSRTIGPDHPITADTDYRYAHFLFTRPLISEMLKYYLRDALRTYLGRDSASTGGAPGLRPQFARAAFLLGHYLVVEAESHSWWSPDSIAEGIERGEYWLEVAARAWREMNPRGDKRKHRGWRYLKLEDFDKMVWYFSR</sequence>
<reference evidence="1" key="2">
    <citation type="submission" date="2023-06" db="EMBL/GenBank/DDBJ databases">
        <authorList>
            <consortium name="Lawrence Berkeley National Laboratory"/>
            <person name="Mondo S.J."/>
            <person name="Hensen N."/>
            <person name="Bonometti L."/>
            <person name="Westerberg I."/>
            <person name="Brannstrom I.O."/>
            <person name="Guillou S."/>
            <person name="Cros-Aarteil S."/>
            <person name="Calhoun S."/>
            <person name="Haridas S."/>
            <person name="Kuo A."/>
            <person name="Pangilinan J."/>
            <person name="Riley R."/>
            <person name="Labutti K."/>
            <person name="Andreopoulos B."/>
            <person name="Lipzen A."/>
            <person name="Chen C."/>
            <person name="Yanf M."/>
            <person name="Daum C."/>
            <person name="Ng V."/>
            <person name="Clum A."/>
            <person name="Steindorff A."/>
            <person name="Ohm R."/>
            <person name="Martin F."/>
            <person name="Silar P."/>
            <person name="Natvig D."/>
            <person name="Lalanne C."/>
            <person name="Gautier V."/>
            <person name="Ament-Velasquez S.L."/>
            <person name="Kruys A."/>
            <person name="Hutchinson M.I."/>
            <person name="Powell A.J."/>
            <person name="Barry K."/>
            <person name="Miller A.N."/>
            <person name="Grigoriev I.V."/>
            <person name="Debuchy R."/>
            <person name="Gladieux P."/>
            <person name="Thoren M.H."/>
            <person name="Johannesson H."/>
        </authorList>
    </citation>
    <scope>NUCLEOTIDE SEQUENCE</scope>
    <source>
        <strain evidence="1">PSN324</strain>
    </source>
</reference>
<dbReference type="InterPro" id="IPR011990">
    <property type="entry name" value="TPR-like_helical_dom_sf"/>
</dbReference>
<organism evidence="1 2">
    <name type="scientific">Cladorrhinum samala</name>
    <dbReference type="NCBI Taxonomy" id="585594"/>
    <lineage>
        <taxon>Eukaryota</taxon>
        <taxon>Fungi</taxon>
        <taxon>Dikarya</taxon>
        <taxon>Ascomycota</taxon>
        <taxon>Pezizomycotina</taxon>
        <taxon>Sordariomycetes</taxon>
        <taxon>Sordariomycetidae</taxon>
        <taxon>Sordariales</taxon>
        <taxon>Podosporaceae</taxon>
        <taxon>Cladorrhinum</taxon>
    </lineage>
</organism>
<protein>
    <submittedName>
        <fullName evidence="1">Uncharacterized protein</fullName>
    </submittedName>
</protein>
<evidence type="ECO:0000313" key="2">
    <source>
        <dbReference type="Proteomes" id="UP001321749"/>
    </source>
</evidence>
<proteinExistence type="predicted"/>
<dbReference type="EMBL" id="MU864940">
    <property type="protein sequence ID" value="KAK4465367.1"/>
    <property type="molecule type" value="Genomic_DNA"/>
</dbReference>
<dbReference type="Pfam" id="PF13374">
    <property type="entry name" value="TPR_10"/>
    <property type="match status" value="2"/>
</dbReference>
<evidence type="ECO:0000313" key="1">
    <source>
        <dbReference type="EMBL" id="KAK4465367.1"/>
    </source>
</evidence>
<dbReference type="SUPFAM" id="SSF48452">
    <property type="entry name" value="TPR-like"/>
    <property type="match status" value="1"/>
</dbReference>
<name>A0AAV9I0S8_9PEZI</name>
<dbReference type="AlphaFoldDB" id="A0AAV9I0S8"/>
<reference evidence="1" key="1">
    <citation type="journal article" date="2023" name="Mol. Phylogenet. Evol.">
        <title>Genome-scale phylogeny and comparative genomics of the fungal order Sordariales.</title>
        <authorList>
            <person name="Hensen N."/>
            <person name="Bonometti L."/>
            <person name="Westerberg I."/>
            <person name="Brannstrom I.O."/>
            <person name="Guillou S."/>
            <person name="Cros-Aarteil S."/>
            <person name="Calhoun S."/>
            <person name="Haridas S."/>
            <person name="Kuo A."/>
            <person name="Mondo S."/>
            <person name="Pangilinan J."/>
            <person name="Riley R."/>
            <person name="LaButti K."/>
            <person name="Andreopoulos B."/>
            <person name="Lipzen A."/>
            <person name="Chen C."/>
            <person name="Yan M."/>
            <person name="Daum C."/>
            <person name="Ng V."/>
            <person name="Clum A."/>
            <person name="Steindorff A."/>
            <person name="Ohm R.A."/>
            <person name="Martin F."/>
            <person name="Silar P."/>
            <person name="Natvig D.O."/>
            <person name="Lalanne C."/>
            <person name="Gautier V."/>
            <person name="Ament-Velasquez S.L."/>
            <person name="Kruys A."/>
            <person name="Hutchinson M.I."/>
            <person name="Powell A.J."/>
            <person name="Barry K."/>
            <person name="Miller A.N."/>
            <person name="Grigoriev I.V."/>
            <person name="Debuchy R."/>
            <person name="Gladieux P."/>
            <person name="Hiltunen Thoren M."/>
            <person name="Johannesson H."/>
        </authorList>
    </citation>
    <scope>NUCLEOTIDE SEQUENCE</scope>
    <source>
        <strain evidence="1">PSN324</strain>
    </source>
</reference>
<keyword evidence="2" id="KW-1185">Reference proteome</keyword>